<dbReference type="InterPro" id="IPR002104">
    <property type="entry name" value="Integrase_catalytic"/>
</dbReference>
<evidence type="ECO:0000256" key="1">
    <source>
        <dbReference type="ARBA" id="ARBA00008857"/>
    </source>
</evidence>
<reference evidence="6" key="1">
    <citation type="journal article" date="2019" name="Int. J. Syst. Evol. Microbiol.">
        <title>The Global Catalogue of Microorganisms (GCM) 10K type strain sequencing project: providing services to taxonomists for standard genome sequencing and annotation.</title>
        <authorList>
            <consortium name="The Broad Institute Genomics Platform"/>
            <consortium name="The Broad Institute Genome Sequencing Center for Infectious Disease"/>
            <person name="Wu L."/>
            <person name="Ma J."/>
        </authorList>
    </citation>
    <scope>NUCLEOTIDE SEQUENCE [LARGE SCALE GENOMIC DNA]</scope>
    <source>
        <strain evidence="6">CGMCC 4.7131</strain>
    </source>
</reference>
<comment type="caution">
    <text evidence="5">The sequence shown here is derived from an EMBL/GenBank/DDBJ whole genome shotgun (WGS) entry which is preliminary data.</text>
</comment>
<dbReference type="RefSeq" id="WP_344555675.1">
    <property type="nucleotide sequence ID" value="NZ_JBHSKN010000027.1"/>
</dbReference>
<dbReference type="Pfam" id="PF00589">
    <property type="entry name" value="Phage_integrase"/>
    <property type="match status" value="1"/>
</dbReference>
<evidence type="ECO:0000313" key="6">
    <source>
        <dbReference type="Proteomes" id="UP001596035"/>
    </source>
</evidence>
<evidence type="ECO:0000259" key="4">
    <source>
        <dbReference type="PROSITE" id="PS51898"/>
    </source>
</evidence>
<name>A0ABW0E1L3_9ACTN</name>
<keyword evidence="3" id="KW-0233">DNA recombination</keyword>
<evidence type="ECO:0000256" key="2">
    <source>
        <dbReference type="ARBA" id="ARBA00023125"/>
    </source>
</evidence>
<protein>
    <submittedName>
        <fullName evidence="5">Tyrosine-type recombinase/integrase</fullName>
    </submittedName>
</protein>
<dbReference type="Gene3D" id="1.10.150.130">
    <property type="match status" value="1"/>
</dbReference>
<dbReference type="PANTHER" id="PTHR30349:SF64">
    <property type="entry name" value="PROPHAGE INTEGRASE INTD-RELATED"/>
    <property type="match status" value="1"/>
</dbReference>
<keyword evidence="6" id="KW-1185">Reference proteome</keyword>
<dbReference type="PANTHER" id="PTHR30349">
    <property type="entry name" value="PHAGE INTEGRASE-RELATED"/>
    <property type="match status" value="1"/>
</dbReference>
<dbReference type="PROSITE" id="PS51898">
    <property type="entry name" value="TYR_RECOMBINASE"/>
    <property type="match status" value="1"/>
</dbReference>
<dbReference type="Gene3D" id="1.10.443.10">
    <property type="entry name" value="Intergrase catalytic core"/>
    <property type="match status" value="1"/>
</dbReference>
<evidence type="ECO:0000313" key="5">
    <source>
        <dbReference type="EMBL" id="MFC5243729.1"/>
    </source>
</evidence>
<proteinExistence type="inferred from homology"/>
<feature type="domain" description="Tyr recombinase" evidence="4">
    <location>
        <begin position="181"/>
        <end position="368"/>
    </location>
</feature>
<dbReference type="InterPro" id="IPR013762">
    <property type="entry name" value="Integrase-like_cat_sf"/>
</dbReference>
<organism evidence="5 6">
    <name type="scientific">Streptomyces atrovirens</name>
    <dbReference type="NCBI Taxonomy" id="285556"/>
    <lineage>
        <taxon>Bacteria</taxon>
        <taxon>Bacillati</taxon>
        <taxon>Actinomycetota</taxon>
        <taxon>Actinomycetes</taxon>
        <taxon>Kitasatosporales</taxon>
        <taxon>Streptomycetaceae</taxon>
        <taxon>Streptomyces</taxon>
    </lineage>
</organism>
<comment type="similarity">
    <text evidence="1">Belongs to the 'phage' integrase family.</text>
</comment>
<sequence length="374" mass="42691">MATQRVRGMGSFFKSCACARQNRCAHPYAIRYRDAAGRQREETGYATQQAALDRLTKVYEEKRTTPRTQADLKREIGKQRFGNYASTWLTRQRHYVPGSIRSGTQVLNGQILPVLESRRMNTFTATVVDDFIMSMEERSVGPAAQQNAFDTLKKILLDARRRGGITEDPFEGVVPPEYIPRKITIPTLDEIHALKAVSSDGLRLVIDLMSGCGLRNGEAYAANPERMVADDIYRITEQIEGKTRERAPLKHRKLGEFRETPMPWTVRESLLRYEKEYGTDANGYLLRTQRSPYWAHTTLEYQWGAARKRAGIAKRLTTYSLRHFFASNCLARGIPITDVAEWMGHRNINMTFKIYRHLIPASIGRAAKLLNEGL</sequence>
<dbReference type="InterPro" id="IPR011010">
    <property type="entry name" value="DNA_brk_join_enz"/>
</dbReference>
<dbReference type="Proteomes" id="UP001596035">
    <property type="component" value="Unassembled WGS sequence"/>
</dbReference>
<dbReference type="EMBL" id="JBHSKN010000027">
    <property type="protein sequence ID" value="MFC5243729.1"/>
    <property type="molecule type" value="Genomic_DNA"/>
</dbReference>
<gene>
    <name evidence="5" type="ORF">ACFPWV_28090</name>
</gene>
<accession>A0ABW0E1L3</accession>
<dbReference type="InterPro" id="IPR050090">
    <property type="entry name" value="Tyrosine_recombinase_XerCD"/>
</dbReference>
<dbReference type="SUPFAM" id="SSF56349">
    <property type="entry name" value="DNA breaking-rejoining enzymes"/>
    <property type="match status" value="1"/>
</dbReference>
<evidence type="ECO:0000256" key="3">
    <source>
        <dbReference type="ARBA" id="ARBA00023172"/>
    </source>
</evidence>
<dbReference type="InterPro" id="IPR010998">
    <property type="entry name" value="Integrase_recombinase_N"/>
</dbReference>
<keyword evidence="2" id="KW-0238">DNA-binding</keyword>